<keyword evidence="4 9" id="KW-0808">Transferase</keyword>
<evidence type="ECO:0000256" key="9">
    <source>
        <dbReference type="HAMAP-Rule" id="MF_01148"/>
    </source>
</evidence>
<evidence type="ECO:0000256" key="4">
    <source>
        <dbReference type="ARBA" id="ARBA00022679"/>
    </source>
</evidence>
<comment type="similarity">
    <text evidence="2 9">Belongs to the CN hydrolase family. Apolipoprotein N-acyltransferase subfamily.</text>
</comment>
<dbReference type="SUPFAM" id="SSF56317">
    <property type="entry name" value="Carbon-nitrogen hydrolase"/>
    <property type="match status" value="1"/>
</dbReference>
<dbReference type="PANTHER" id="PTHR38686">
    <property type="entry name" value="APOLIPOPROTEIN N-ACYLTRANSFERASE"/>
    <property type="match status" value="1"/>
</dbReference>
<reference evidence="11 12" key="1">
    <citation type="submission" date="2019-06" db="EMBL/GenBank/DDBJ databases">
        <title>Quisquiliibacterium sp. nov., isolated from a maize field.</title>
        <authorList>
            <person name="Lin S.-Y."/>
            <person name="Tsai C.-F."/>
            <person name="Young C.-C."/>
        </authorList>
    </citation>
    <scope>NUCLEOTIDE SEQUENCE [LARGE SCALE GENOMIC DNA]</scope>
    <source>
        <strain evidence="11 12">CC-CFT501</strain>
    </source>
</reference>
<feature type="transmembrane region" description="Helical" evidence="9">
    <location>
        <begin position="214"/>
        <end position="237"/>
    </location>
</feature>
<keyword evidence="7 9" id="KW-0472">Membrane</keyword>
<dbReference type="AlphaFoldDB" id="A0A5C8P5Q3"/>
<evidence type="ECO:0000256" key="3">
    <source>
        <dbReference type="ARBA" id="ARBA00022475"/>
    </source>
</evidence>
<dbReference type="CDD" id="cd07571">
    <property type="entry name" value="ALP_N-acyl_transferase"/>
    <property type="match status" value="1"/>
</dbReference>
<keyword evidence="6 9" id="KW-1133">Transmembrane helix</keyword>
<evidence type="ECO:0000256" key="1">
    <source>
        <dbReference type="ARBA" id="ARBA00004651"/>
    </source>
</evidence>
<dbReference type="InterPro" id="IPR003010">
    <property type="entry name" value="C-N_Hydrolase"/>
</dbReference>
<evidence type="ECO:0000313" key="12">
    <source>
        <dbReference type="Proteomes" id="UP000321548"/>
    </source>
</evidence>
<dbReference type="OrthoDB" id="9804277at2"/>
<dbReference type="InterPro" id="IPR036526">
    <property type="entry name" value="C-N_Hydrolase_sf"/>
</dbReference>
<organism evidence="11 12">
    <name type="scientific">Zeimonas arvi</name>
    <dbReference type="NCBI Taxonomy" id="2498847"/>
    <lineage>
        <taxon>Bacteria</taxon>
        <taxon>Pseudomonadati</taxon>
        <taxon>Pseudomonadota</taxon>
        <taxon>Betaproteobacteria</taxon>
        <taxon>Burkholderiales</taxon>
        <taxon>Burkholderiaceae</taxon>
        <taxon>Zeimonas</taxon>
    </lineage>
</organism>
<comment type="pathway">
    <text evidence="9">Protein modification; lipoprotein biosynthesis (N-acyl transfer).</text>
</comment>
<dbReference type="GO" id="GO:0016410">
    <property type="term" value="F:N-acyltransferase activity"/>
    <property type="evidence" value="ECO:0007669"/>
    <property type="project" value="UniProtKB-UniRule"/>
</dbReference>
<feature type="transmembrane region" description="Helical" evidence="9">
    <location>
        <begin position="504"/>
        <end position="524"/>
    </location>
</feature>
<feature type="transmembrane region" description="Helical" evidence="9">
    <location>
        <begin position="80"/>
        <end position="99"/>
    </location>
</feature>
<comment type="catalytic activity">
    <reaction evidence="9">
        <text>N-terminal S-1,2-diacyl-sn-glyceryl-L-cysteinyl-[lipoprotein] + a glycerophospholipid = N-acyl-S-1,2-diacyl-sn-glyceryl-L-cysteinyl-[lipoprotein] + a 2-acyl-sn-glycero-3-phospholipid + H(+)</text>
        <dbReference type="Rhea" id="RHEA:48228"/>
        <dbReference type="Rhea" id="RHEA-COMP:14681"/>
        <dbReference type="Rhea" id="RHEA-COMP:14684"/>
        <dbReference type="ChEBI" id="CHEBI:15378"/>
        <dbReference type="ChEBI" id="CHEBI:136912"/>
        <dbReference type="ChEBI" id="CHEBI:140656"/>
        <dbReference type="ChEBI" id="CHEBI:140657"/>
        <dbReference type="ChEBI" id="CHEBI:140660"/>
        <dbReference type="EC" id="2.3.1.269"/>
    </reaction>
</comment>
<dbReference type="PROSITE" id="PS50263">
    <property type="entry name" value="CN_HYDROLASE"/>
    <property type="match status" value="1"/>
</dbReference>
<comment type="subcellular location">
    <subcellularLocation>
        <location evidence="1 9">Cell membrane</location>
        <topology evidence="1 9">Multi-pass membrane protein</topology>
    </subcellularLocation>
</comment>
<feature type="transmembrane region" description="Helical" evidence="9">
    <location>
        <begin position="145"/>
        <end position="164"/>
    </location>
</feature>
<name>A0A5C8P5Q3_9BURK</name>
<dbReference type="GO" id="GO:0042158">
    <property type="term" value="P:lipoprotein biosynthetic process"/>
    <property type="evidence" value="ECO:0007669"/>
    <property type="project" value="UniProtKB-UniRule"/>
</dbReference>
<evidence type="ECO:0000256" key="7">
    <source>
        <dbReference type="ARBA" id="ARBA00023136"/>
    </source>
</evidence>
<dbReference type="Pfam" id="PF00795">
    <property type="entry name" value="CN_hydrolase"/>
    <property type="match status" value="1"/>
</dbReference>
<dbReference type="Proteomes" id="UP000321548">
    <property type="component" value="Unassembled WGS sequence"/>
</dbReference>
<evidence type="ECO:0000256" key="8">
    <source>
        <dbReference type="ARBA" id="ARBA00023315"/>
    </source>
</evidence>
<keyword evidence="8 9" id="KW-0012">Acyltransferase</keyword>
<keyword evidence="12" id="KW-1185">Reference proteome</keyword>
<gene>
    <name evidence="9 11" type="primary">lnt</name>
    <name evidence="11" type="ORF">FHP08_02045</name>
</gene>
<dbReference type="HAMAP" id="MF_01148">
    <property type="entry name" value="Lnt"/>
    <property type="match status" value="1"/>
</dbReference>
<comment type="caution">
    <text evidence="11">The sequence shown here is derived from an EMBL/GenBank/DDBJ whole genome shotgun (WGS) entry which is preliminary data.</text>
</comment>
<dbReference type="UniPathway" id="UPA00666"/>
<feature type="transmembrane region" description="Helical" evidence="9">
    <location>
        <begin position="184"/>
        <end position="207"/>
    </location>
</feature>
<feature type="transmembrane region" description="Helical" evidence="9">
    <location>
        <begin position="111"/>
        <end position="133"/>
    </location>
</feature>
<comment type="function">
    <text evidence="9">Catalyzes the phospholipid dependent N-acylation of the N-terminal cysteine of apolipoprotein, the last step in lipoprotein maturation.</text>
</comment>
<dbReference type="EMBL" id="VDUY01000001">
    <property type="protein sequence ID" value="TXL68487.1"/>
    <property type="molecule type" value="Genomic_DNA"/>
</dbReference>
<keyword evidence="11" id="KW-0449">Lipoprotein</keyword>
<evidence type="ECO:0000259" key="10">
    <source>
        <dbReference type="PROSITE" id="PS50263"/>
    </source>
</evidence>
<accession>A0A5C8P5Q3</accession>
<dbReference type="Gene3D" id="3.60.110.10">
    <property type="entry name" value="Carbon-nitrogen hydrolase"/>
    <property type="match status" value="1"/>
</dbReference>
<evidence type="ECO:0000256" key="6">
    <source>
        <dbReference type="ARBA" id="ARBA00022989"/>
    </source>
</evidence>
<evidence type="ECO:0000256" key="2">
    <source>
        <dbReference type="ARBA" id="ARBA00010065"/>
    </source>
</evidence>
<dbReference type="GO" id="GO:0005886">
    <property type="term" value="C:plasma membrane"/>
    <property type="evidence" value="ECO:0007669"/>
    <property type="project" value="UniProtKB-SubCell"/>
</dbReference>
<dbReference type="EC" id="2.3.1.269" evidence="9"/>
<keyword evidence="3 9" id="KW-1003">Cell membrane</keyword>
<keyword evidence="5 9" id="KW-0812">Transmembrane</keyword>
<dbReference type="Pfam" id="PF20154">
    <property type="entry name" value="LNT_N"/>
    <property type="match status" value="1"/>
</dbReference>
<protein>
    <recommendedName>
        <fullName evidence="9">Apolipoprotein N-acyltransferase</fullName>
        <shortName evidence="9">ALP N-acyltransferase</shortName>
        <ecNumber evidence="9">2.3.1.269</ecNumber>
    </recommendedName>
</protein>
<proteinExistence type="inferred from homology"/>
<dbReference type="NCBIfam" id="TIGR00546">
    <property type="entry name" value="lnt"/>
    <property type="match status" value="1"/>
</dbReference>
<sequence>MCSWSSGWRHAIPTTRARRATDPVRPDRLRRAVLPGAAFAAGLVHAAAFAPLNLWWLQLLALAAAIRLACAAATLRSTALVGLAFGFGWFVSGVAWLFVSMHRYGGMPAPMAAAALMLFALYLGAFAAASLALGAPVLRQARHGAALLFAGAWGAGEMLRGWLFTGFPWLSSGYAHVDGPLAGLAPLVGAHGVGTLAALVAAGLALATTGRRGASFAALACVGLPLLAGLALGPVRWSQEAGEPIRVRLLQGNVPQQLKFDPQRSVAAMQAYARSIAAQPADLVVLPETAWTLPWSHTPQAIADAITASLGHGGIAAIGMPLPATTRRGEPTLANSVAAIGAGGPLPWRYDKRHLVPFGEFVPTGFGWFVRMMNIPLGDFGRGTPHQPALPVRDQRLAFNICYEDIFGRELAPQVRDGATILVNLSNIAWFGDSHALPQHLQIARMRSIELARPMLRATNTGMTAAIDARGRVLGALEPYTEDALAIELRGSAGLTPYARAGDLAPAALIALLALAGLGLGARLPHKAAR</sequence>
<dbReference type="InterPro" id="IPR045378">
    <property type="entry name" value="LNT_N"/>
</dbReference>
<feature type="transmembrane region" description="Helical" evidence="9">
    <location>
        <begin position="55"/>
        <end position="73"/>
    </location>
</feature>
<evidence type="ECO:0000313" key="11">
    <source>
        <dbReference type="EMBL" id="TXL68487.1"/>
    </source>
</evidence>
<dbReference type="InterPro" id="IPR004563">
    <property type="entry name" value="Apolipo_AcylTrfase"/>
</dbReference>
<feature type="domain" description="CN hydrolase" evidence="10">
    <location>
        <begin position="250"/>
        <end position="491"/>
    </location>
</feature>
<dbReference type="PANTHER" id="PTHR38686:SF1">
    <property type="entry name" value="APOLIPOPROTEIN N-ACYLTRANSFERASE"/>
    <property type="match status" value="1"/>
</dbReference>
<evidence type="ECO:0000256" key="5">
    <source>
        <dbReference type="ARBA" id="ARBA00022692"/>
    </source>
</evidence>